<accession>A0A075AX90</accession>
<proteinExistence type="inferred from homology"/>
<dbReference type="EMBL" id="ML005326">
    <property type="protein sequence ID" value="RKP18965.1"/>
    <property type="molecule type" value="Genomic_DNA"/>
</dbReference>
<dbReference type="FunFam" id="1.10.10.10:FF:000118">
    <property type="entry name" value="40S ribosomal protein S19"/>
    <property type="match status" value="1"/>
</dbReference>
<name>A0A075AX90_ROZAC</name>
<dbReference type="InterPro" id="IPR036390">
    <property type="entry name" value="WH_DNA-bd_sf"/>
</dbReference>
<evidence type="ECO:0000313" key="7">
    <source>
        <dbReference type="Proteomes" id="UP000030755"/>
    </source>
</evidence>
<dbReference type="InterPro" id="IPR001266">
    <property type="entry name" value="Ribosomal_eS19"/>
</dbReference>
<evidence type="ECO:0000313" key="4">
    <source>
        <dbReference type="EMBL" id="EPZ34940.1"/>
    </source>
</evidence>
<dbReference type="GO" id="GO:0003723">
    <property type="term" value="F:RNA binding"/>
    <property type="evidence" value="ECO:0007669"/>
    <property type="project" value="TreeGrafter"/>
</dbReference>
<dbReference type="Gene3D" id="1.10.10.10">
    <property type="entry name" value="Winged helix-like DNA-binding domain superfamily/Winged helix DNA-binding domain"/>
    <property type="match status" value="1"/>
</dbReference>
<evidence type="ECO:0000313" key="6">
    <source>
        <dbReference type="EMBL" id="RKP21167.1"/>
    </source>
</evidence>
<dbReference type="SMART" id="SM01413">
    <property type="entry name" value="Ribosomal_S19e"/>
    <property type="match status" value="1"/>
</dbReference>
<sequence>MMERVTGGITVKDVPAASFIAAYAAHLKKSGKFDVPKWVDIVKTGAYKELAPYDPDWYFIRAASVARHIYLRQGVGVGALKKLHGGRVNRGNRPSHHADGSGSVARKVMQSLEKIKVLEKMPSGGRKITVEGQRDLDRIALQVSKKISKQ</sequence>
<evidence type="ECO:0000256" key="2">
    <source>
        <dbReference type="ARBA" id="ARBA00022980"/>
    </source>
</evidence>
<dbReference type="GO" id="GO:0022627">
    <property type="term" value="C:cytosolic small ribosomal subunit"/>
    <property type="evidence" value="ECO:0007669"/>
    <property type="project" value="TreeGrafter"/>
</dbReference>
<evidence type="ECO:0000256" key="3">
    <source>
        <dbReference type="ARBA" id="ARBA00023274"/>
    </source>
</evidence>
<evidence type="ECO:0000313" key="8">
    <source>
        <dbReference type="Proteomes" id="UP000281549"/>
    </source>
</evidence>
<protein>
    <submittedName>
        <fullName evidence="4">40S ribosomal protein S19-A</fullName>
    </submittedName>
</protein>
<reference evidence="5" key="3">
    <citation type="submission" date="2018-08" db="EMBL/GenBank/DDBJ databases">
        <title>Leveraging single-cell genomics to expand the Fungal Tree of Life.</title>
        <authorList>
            <consortium name="DOE Joint Genome Institute"/>
            <person name="Ahrendt S.R."/>
            <person name="Quandt C.A."/>
            <person name="Ciobanu D."/>
            <person name="Clum A."/>
            <person name="Salamov A."/>
            <person name="Andreopoulos B."/>
            <person name="Cheng J.-F."/>
            <person name="Woyke T."/>
            <person name="Pelin A."/>
            <person name="Henrissat B."/>
            <person name="Reynolds N."/>
            <person name="Benny G.L."/>
            <person name="Smith M.E."/>
            <person name="James T.Y."/>
            <person name="Grigoriev I.V."/>
        </authorList>
    </citation>
    <scope>NUCLEOTIDE SEQUENCE</scope>
    <source>
        <strain evidence="5">CSF55</strain>
    </source>
</reference>
<dbReference type="Pfam" id="PF01090">
    <property type="entry name" value="Ribosomal_S19e"/>
    <property type="match status" value="1"/>
</dbReference>
<dbReference type="Proteomes" id="UP000281549">
    <property type="component" value="Unassembled WGS sequence"/>
</dbReference>
<dbReference type="AlphaFoldDB" id="A0A075AX90"/>
<dbReference type="GO" id="GO:0006412">
    <property type="term" value="P:translation"/>
    <property type="evidence" value="ECO:0007669"/>
    <property type="project" value="InterPro"/>
</dbReference>
<evidence type="ECO:0000256" key="1">
    <source>
        <dbReference type="ARBA" id="ARBA00010014"/>
    </source>
</evidence>
<dbReference type="GO" id="GO:0003735">
    <property type="term" value="F:structural constituent of ribosome"/>
    <property type="evidence" value="ECO:0007669"/>
    <property type="project" value="InterPro"/>
</dbReference>
<gene>
    <name evidence="4" type="ORF">O9G_001670</name>
    <name evidence="6" type="ORF">ROZALSC1DRAFT_27414</name>
    <name evidence="5" type="ORF">ROZALSC1DRAFT_29393</name>
</gene>
<dbReference type="OMA" id="WAPFVKT"/>
<dbReference type="STRING" id="988480.A0A075AX90"/>
<dbReference type="GO" id="GO:0000028">
    <property type="term" value="P:ribosomal small subunit assembly"/>
    <property type="evidence" value="ECO:0007669"/>
    <property type="project" value="TreeGrafter"/>
</dbReference>
<organism evidence="4 7">
    <name type="scientific">Rozella allomycis (strain CSF55)</name>
    <dbReference type="NCBI Taxonomy" id="988480"/>
    <lineage>
        <taxon>Eukaryota</taxon>
        <taxon>Fungi</taxon>
        <taxon>Fungi incertae sedis</taxon>
        <taxon>Cryptomycota</taxon>
        <taxon>Cryptomycota incertae sedis</taxon>
        <taxon>Rozella</taxon>
    </lineage>
</organism>
<keyword evidence="2 4" id="KW-0689">Ribosomal protein</keyword>
<dbReference type="SUPFAM" id="SSF46785">
    <property type="entry name" value="Winged helix' DNA-binding domain"/>
    <property type="match status" value="1"/>
</dbReference>
<evidence type="ECO:0000313" key="5">
    <source>
        <dbReference type="EMBL" id="RKP18965.1"/>
    </source>
</evidence>
<dbReference type="OrthoDB" id="428974at2759"/>
<keyword evidence="7" id="KW-1185">Reference proteome</keyword>
<dbReference type="PANTHER" id="PTHR11710:SF0">
    <property type="entry name" value="40S RIBOSOMAL PROTEIN S19"/>
    <property type="match status" value="1"/>
</dbReference>
<reference evidence="4 7" key="1">
    <citation type="journal article" date="2013" name="Curr. Biol.">
        <title>Shared signatures of parasitism and phylogenomics unite Cryptomycota and microsporidia.</title>
        <authorList>
            <person name="James T.Y."/>
            <person name="Pelin A."/>
            <person name="Bonen L."/>
            <person name="Ahrendt S."/>
            <person name="Sain D."/>
            <person name="Corradi N."/>
            <person name="Stajich J.E."/>
        </authorList>
    </citation>
    <scope>NUCLEOTIDE SEQUENCE [LARGE SCALE GENOMIC DNA]</scope>
    <source>
        <strain evidence="4 7">CSF55</strain>
        <strain evidence="4 7">CSF55</strain>
    </source>
</reference>
<dbReference type="EMBL" id="ML004981">
    <property type="protein sequence ID" value="RKP21167.1"/>
    <property type="molecule type" value="Genomic_DNA"/>
</dbReference>
<dbReference type="InterPro" id="IPR036388">
    <property type="entry name" value="WH-like_DNA-bd_sf"/>
</dbReference>
<dbReference type="PANTHER" id="PTHR11710">
    <property type="entry name" value="40S RIBOSOMAL PROTEIN S19"/>
    <property type="match status" value="1"/>
</dbReference>
<keyword evidence="3" id="KW-0687">Ribonucleoprotein</keyword>
<comment type="similarity">
    <text evidence="1">Belongs to the eukaryotic ribosomal protein eS19 family.</text>
</comment>
<dbReference type="Proteomes" id="UP000030755">
    <property type="component" value="Unassembled WGS sequence"/>
</dbReference>
<reference evidence="8" key="2">
    <citation type="journal article" date="2018" name="Nat. Microbiol.">
        <title>Leveraging single-cell genomics to expand the fungal tree of life.</title>
        <authorList>
            <person name="Ahrendt S.R."/>
            <person name="Quandt C.A."/>
            <person name="Ciobanu D."/>
            <person name="Clum A."/>
            <person name="Salamov A."/>
            <person name="Andreopoulos B."/>
            <person name="Cheng J.F."/>
            <person name="Woyke T."/>
            <person name="Pelin A."/>
            <person name="Henrissat B."/>
            <person name="Reynolds N.K."/>
            <person name="Benny G.L."/>
            <person name="Smith M.E."/>
            <person name="James T.Y."/>
            <person name="Grigoriev I.V."/>
        </authorList>
    </citation>
    <scope>NUCLEOTIDE SEQUENCE [LARGE SCALE GENOMIC DNA]</scope>
    <source>
        <strain evidence="8">CSF55</strain>
    </source>
</reference>
<dbReference type="HOGENOM" id="CLU_108559_0_1_1"/>
<dbReference type="EMBL" id="KE560903">
    <property type="protein sequence ID" value="EPZ34940.1"/>
    <property type="molecule type" value="Genomic_DNA"/>
</dbReference>